<reference evidence="1 2" key="1">
    <citation type="submission" date="2017-04" db="EMBL/GenBank/DDBJ databases">
        <authorList>
            <person name="Afonso C.L."/>
            <person name="Miller P.J."/>
            <person name="Scott M.A."/>
            <person name="Spackman E."/>
            <person name="Goraichik I."/>
            <person name="Dimitrov K.M."/>
            <person name="Suarez D.L."/>
            <person name="Swayne D.E."/>
        </authorList>
    </citation>
    <scope>NUCLEOTIDE SEQUENCE [LARGE SCALE GENOMIC DNA]</scope>
    <source>
        <strain evidence="1 2">LMG26642</strain>
    </source>
</reference>
<dbReference type="Proteomes" id="UP000193435">
    <property type="component" value="Unassembled WGS sequence"/>
</dbReference>
<dbReference type="AlphaFoldDB" id="A0A1X7N8T8"/>
<dbReference type="OrthoDB" id="8772092at2"/>
<evidence type="ECO:0000313" key="1">
    <source>
        <dbReference type="EMBL" id="SMH33996.1"/>
    </source>
</evidence>
<accession>A0A1X7N8T8</accession>
<dbReference type="GO" id="GO:0005829">
    <property type="term" value="C:cytosol"/>
    <property type="evidence" value="ECO:0007669"/>
    <property type="project" value="TreeGrafter"/>
</dbReference>
<evidence type="ECO:0000313" key="2">
    <source>
        <dbReference type="Proteomes" id="UP000193435"/>
    </source>
</evidence>
<dbReference type="SUPFAM" id="SSF51556">
    <property type="entry name" value="Metallo-dependent hydrolases"/>
    <property type="match status" value="1"/>
</dbReference>
<dbReference type="PANTHER" id="PTHR11409:SF43">
    <property type="entry name" value="ADENOSINE DEAMINASE"/>
    <property type="match status" value="1"/>
</dbReference>
<dbReference type="Gene3D" id="3.20.20.140">
    <property type="entry name" value="Metal-dependent hydrolases"/>
    <property type="match status" value="2"/>
</dbReference>
<dbReference type="GO" id="GO:0043103">
    <property type="term" value="P:hypoxanthine salvage"/>
    <property type="evidence" value="ECO:0007669"/>
    <property type="project" value="TreeGrafter"/>
</dbReference>
<dbReference type="PANTHER" id="PTHR11409">
    <property type="entry name" value="ADENOSINE DEAMINASE"/>
    <property type="match status" value="1"/>
</dbReference>
<gene>
    <name evidence="1" type="ORF">SAMN04488700_1606</name>
</gene>
<keyword evidence="2" id="KW-1185">Reference proteome</keyword>
<name>A0A1X7N8T8_9LACT</name>
<dbReference type="STRING" id="1073423.SAMN04488700_1606"/>
<dbReference type="InterPro" id="IPR006330">
    <property type="entry name" value="Ado/ade_deaminase"/>
</dbReference>
<dbReference type="GO" id="GO:0004000">
    <property type="term" value="F:adenosine deaminase activity"/>
    <property type="evidence" value="ECO:0007669"/>
    <property type="project" value="TreeGrafter"/>
</dbReference>
<dbReference type="InterPro" id="IPR032466">
    <property type="entry name" value="Metal_Hydrolase"/>
</dbReference>
<protein>
    <submittedName>
        <fullName evidence="1">Adenosine/AMP deaminase</fullName>
    </submittedName>
</protein>
<organism evidence="1 2">
    <name type="scientific">Carnobacterium iners</name>
    <dbReference type="NCBI Taxonomy" id="1073423"/>
    <lineage>
        <taxon>Bacteria</taxon>
        <taxon>Bacillati</taxon>
        <taxon>Bacillota</taxon>
        <taxon>Bacilli</taxon>
        <taxon>Lactobacillales</taxon>
        <taxon>Carnobacteriaceae</taxon>
        <taxon>Carnobacterium</taxon>
    </lineage>
</organism>
<dbReference type="GO" id="GO:0006154">
    <property type="term" value="P:adenosine catabolic process"/>
    <property type="evidence" value="ECO:0007669"/>
    <property type="project" value="TreeGrafter"/>
</dbReference>
<sequence length="852" mass="101019">MINADRLMRIMYKELDFNLFALNKLDTENKSVAENGMKQFSMFDLKNDQFIKILKNKYLEVYPDNYNMDEVNIIIEEQKQNIQNKFGQTNTLFLFPFYAEKLFKFVNSHIRVDFNDILEWDGFINKVDGNIFIAAFLASNNINSNAYQPDEIISHTNNRLYKILDKGVAENHMHLKASGYTSDLNWVTLLGHKIFDTEALTKFVSNENNFGKLKTSGKKNEDIILYIQKIKLVRIYLMQFIDVYKSDNKYFLEEKKKEYTDYCISEKEMYRMLVVNTSVELEVFREKIQKVERIRRHNFRINTADIKQSYLIERKFLTELFTILLNNEFTRFFMYLFNFYLAGLNLIKFEFVQDNIGMGFGKFKEKESVKEGFLNNNLLIYESVFDKYYKEGNIKKIEIRIAPKSKKDLIKLIDTLNKTNEKYYRKYKAKNEAISKIEYGIIIHYIKNSDSLNNGDNISMWRNKKMRVSLDRESKKTSSFFSLSAASHLYKIKIIGIDAANVELRCRPEVFGPVFRKHRLESKKSNNLNFTYHVGEEFNTICNGLRAIDEVVEFLNFRRNDRLGHALALGMEIKTYFTKKRNFLTSTLQDYVDDIIWMYYLVASENSVDYHSNMLLYLAEEFEKYSKKLFCNTKLCFEFSMYDYMCAYQLRGDNPSEYKVSEVFECRKMMIYENIMKKPNKKYQLNSDNKKHQEAFMNKKAQKLYYLYHNNLLLRQQGQQTEIFEVQSYYIEAVELAQNLLQKKIYEKGISVEVNPSSNRKISSITKFIDLPAFGINRVGLKKESLKDLDYHIPVSINTDDSSIFQTNLNNEYSMLAAALFRYGFANEDVYQYIEYLRKSSLEQSFIREVPF</sequence>
<proteinExistence type="predicted"/>
<dbReference type="EMBL" id="FXBJ01000002">
    <property type="protein sequence ID" value="SMH33996.1"/>
    <property type="molecule type" value="Genomic_DNA"/>
</dbReference>
<dbReference type="RefSeq" id="WP_085559738.1">
    <property type="nucleotide sequence ID" value="NZ_FOAH01000024.1"/>
</dbReference>
<dbReference type="GO" id="GO:0046103">
    <property type="term" value="P:inosine biosynthetic process"/>
    <property type="evidence" value="ECO:0007669"/>
    <property type="project" value="TreeGrafter"/>
</dbReference>